<evidence type="ECO:0000256" key="2">
    <source>
        <dbReference type="ARBA" id="ARBA00022837"/>
    </source>
</evidence>
<dbReference type="PROSITE" id="PS50004">
    <property type="entry name" value="C2"/>
    <property type="match status" value="1"/>
</dbReference>
<dbReference type="RefSeq" id="XP_068349434.1">
    <property type="nucleotide sequence ID" value="XM_068511489.1"/>
</dbReference>
<proteinExistence type="predicted"/>
<keyword evidence="5" id="KW-1185">Reference proteome</keyword>
<dbReference type="EMBL" id="MLAK01001185">
    <property type="protein sequence ID" value="OHS96297.1"/>
    <property type="molecule type" value="Genomic_DNA"/>
</dbReference>
<protein>
    <submittedName>
        <fullName evidence="4">C2 domain containing protein</fullName>
    </submittedName>
</protein>
<dbReference type="VEuPathDB" id="TrichDB:TRFO_37540"/>
<evidence type="ECO:0000259" key="3">
    <source>
        <dbReference type="PROSITE" id="PS50004"/>
    </source>
</evidence>
<dbReference type="GO" id="GO:0005509">
    <property type="term" value="F:calcium ion binding"/>
    <property type="evidence" value="ECO:0007669"/>
    <property type="project" value="TreeGrafter"/>
</dbReference>
<organism evidence="4 5">
    <name type="scientific">Tritrichomonas foetus</name>
    <dbReference type="NCBI Taxonomy" id="1144522"/>
    <lineage>
        <taxon>Eukaryota</taxon>
        <taxon>Metamonada</taxon>
        <taxon>Parabasalia</taxon>
        <taxon>Tritrichomonadida</taxon>
        <taxon>Tritrichomonadidae</taxon>
        <taxon>Tritrichomonas</taxon>
    </lineage>
</organism>
<dbReference type="OrthoDB" id="270970at2759"/>
<dbReference type="PANTHER" id="PTHR45911:SF4">
    <property type="entry name" value="MULTIPLE C2 AND TRANSMEMBRANE DOMAIN-CONTAINING PROTEIN"/>
    <property type="match status" value="1"/>
</dbReference>
<dbReference type="InterPro" id="IPR035892">
    <property type="entry name" value="C2_domain_sf"/>
</dbReference>
<dbReference type="Gene3D" id="2.60.40.150">
    <property type="entry name" value="C2 domain"/>
    <property type="match status" value="1"/>
</dbReference>
<dbReference type="AlphaFoldDB" id="A0A1J4JCA6"/>
<dbReference type="SMART" id="SM00239">
    <property type="entry name" value="C2"/>
    <property type="match status" value="1"/>
</dbReference>
<dbReference type="SUPFAM" id="SSF49562">
    <property type="entry name" value="C2 domain (Calcium/lipid-binding domain, CaLB)"/>
    <property type="match status" value="1"/>
</dbReference>
<dbReference type="Proteomes" id="UP000179807">
    <property type="component" value="Unassembled WGS sequence"/>
</dbReference>
<keyword evidence="1" id="KW-0479">Metal-binding</keyword>
<dbReference type="InterPro" id="IPR000008">
    <property type="entry name" value="C2_dom"/>
</dbReference>
<gene>
    <name evidence="4" type="ORF">TRFO_37540</name>
</gene>
<dbReference type="PANTHER" id="PTHR45911">
    <property type="entry name" value="C2 DOMAIN-CONTAINING PROTEIN"/>
    <property type="match status" value="1"/>
</dbReference>
<dbReference type="GO" id="GO:0016020">
    <property type="term" value="C:membrane"/>
    <property type="evidence" value="ECO:0007669"/>
    <property type="project" value="TreeGrafter"/>
</dbReference>
<reference evidence="4" key="1">
    <citation type="submission" date="2016-10" db="EMBL/GenBank/DDBJ databases">
        <authorList>
            <person name="Benchimol M."/>
            <person name="Almeida L.G."/>
            <person name="Vasconcelos A.T."/>
            <person name="Perreira-Neves A."/>
            <person name="Rosa I.A."/>
            <person name="Tasca T."/>
            <person name="Bogo M.R."/>
            <person name="de Souza W."/>
        </authorList>
    </citation>
    <scope>NUCLEOTIDE SEQUENCE [LARGE SCALE GENOMIC DNA]</scope>
    <source>
        <strain evidence="4">K</strain>
    </source>
</reference>
<dbReference type="Pfam" id="PF00168">
    <property type="entry name" value="C2"/>
    <property type="match status" value="1"/>
</dbReference>
<name>A0A1J4JCA6_9EUKA</name>
<dbReference type="CDD" id="cd00030">
    <property type="entry name" value="C2"/>
    <property type="match status" value="1"/>
</dbReference>
<comment type="caution">
    <text evidence="4">The sequence shown here is derived from an EMBL/GenBank/DDBJ whole genome shotgun (WGS) entry which is preliminary data.</text>
</comment>
<accession>A0A1J4JCA6</accession>
<feature type="domain" description="C2" evidence="3">
    <location>
        <begin position="1"/>
        <end position="87"/>
    </location>
</feature>
<evidence type="ECO:0000313" key="5">
    <source>
        <dbReference type="Proteomes" id="UP000179807"/>
    </source>
</evidence>
<dbReference type="GeneID" id="94846193"/>
<sequence length="110" mass="12421">MDVVGKSDPYVVAGVIGVNDPKTTKHVNNTDAPRWNEVLTIKYKDQLNDKLKIVMYDKDNVSDDDPIATLEIPLNTVDNEKGIDQWYKMTPVKGVKDTKEGIKIHLAIHF</sequence>
<evidence type="ECO:0000313" key="4">
    <source>
        <dbReference type="EMBL" id="OHS96297.1"/>
    </source>
</evidence>
<evidence type="ECO:0000256" key="1">
    <source>
        <dbReference type="ARBA" id="ARBA00022723"/>
    </source>
</evidence>
<keyword evidence="2" id="KW-0106">Calcium</keyword>